<keyword evidence="2" id="KW-1003">Cell membrane</keyword>
<evidence type="ECO:0000256" key="6">
    <source>
        <dbReference type="ARBA" id="ARBA00022989"/>
    </source>
</evidence>
<evidence type="ECO:0000256" key="3">
    <source>
        <dbReference type="ARBA" id="ARBA00022676"/>
    </source>
</evidence>
<comment type="subcellular location">
    <subcellularLocation>
        <location evidence="1">Cell membrane</location>
        <topology evidence="1">Multi-pass membrane protein</topology>
    </subcellularLocation>
</comment>
<feature type="domain" description="Glycosyltransferase RgtA/B/C/D-like" evidence="9">
    <location>
        <begin position="49"/>
        <end position="202"/>
    </location>
</feature>
<feature type="transmembrane region" description="Helical" evidence="8">
    <location>
        <begin position="264"/>
        <end position="281"/>
    </location>
</feature>
<keyword evidence="11" id="KW-1185">Reference proteome</keyword>
<proteinExistence type="predicted"/>
<dbReference type="Pfam" id="PF13231">
    <property type="entry name" value="PMT_2"/>
    <property type="match status" value="1"/>
</dbReference>
<organism evidence="10 11">
    <name type="scientific">Flagellimonas flava</name>
    <dbReference type="NCBI Taxonomy" id="570519"/>
    <lineage>
        <taxon>Bacteria</taxon>
        <taxon>Pseudomonadati</taxon>
        <taxon>Bacteroidota</taxon>
        <taxon>Flavobacteriia</taxon>
        <taxon>Flavobacteriales</taxon>
        <taxon>Flavobacteriaceae</taxon>
        <taxon>Flagellimonas</taxon>
    </lineage>
</organism>
<gene>
    <name evidence="10" type="ORF">SAMN04488116_1515</name>
</gene>
<evidence type="ECO:0000256" key="7">
    <source>
        <dbReference type="ARBA" id="ARBA00023136"/>
    </source>
</evidence>
<feature type="transmembrane region" description="Helical" evidence="8">
    <location>
        <begin position="287"/>
        <end position="305"/>
    </location>
</feature>
<keyword evidence="5 8" id="KW-0812">Transmembrane</keyword>
<dbReference type="GO" id="GO:0016763">
    <property type="term" value="F:pentosyltransferase activity"/>
    <property type="evidence" value="ECO:0007669"/>
    <property type="project" value="TreeGrafter"/>
</dbReference>
<feature type="transmembrane region" description="Helical" evidence="8">
    <location>
        <begin position="98"/>
        <end position="118"/>
    </location>
</feature>
<dbReference type="OrthoDB" id="9813729at2"/>
<feature type="transmembrane region" description="Helical" evidence="8">
    <location>
        <begin position="69"/>
        <end position="86"/>
    </location>
</feature>
<keyword evidence="6 8" id="KW-1133">Transmembrane helix</keyword>
<evidence type="ECO:0000256" key="5">
    <source>
        <dbReference type="ARBA" id="ARBA00022692"/>
    </source>
</evidence>
<dbReference type="PANTHER" id="PTHR33908:SF11">
    <property type="entry name" value="MEMBRANE PROTEIN"/>
    <property type="match status" value="1"/>
</dbReference>
<feature type="transmembrane region" description="Helical" evidence="8">
    <location>
        <begin position="145"/>
        <end position="173"/>
    </location>
</feature>
<evidence type="ECO:0000256" key="4">
    <source>
        <dbReference type="ARBA" id="ARBA00022679"/>
    </source>
</evidence>
<evidence type="ECO:0000256" key="2">
    <source>
        <dbReference type="ARBA" id="ARBA00022475"/>
    </source>
</evidence>
<sequence>MTQRFPKLFLLLLAVLLTLNLVQAAFTELIYDEAYYWYYAQNMDWGYFDHPSMVALMIKISSLFFSGELGVRFMSCLLSVGTYVLLWELVDHPKKKEYVIHFFLLVFSMTLMNAYGFFTLPDTPLLFFTALFLLLYKRFLTNSSFWITLLLGLTMAALMYSKYHAALVILFVFLSNIKLATQWQAWLAVGVALLCYSPHFLWLFEHDFVSIRYHLYERPNQAYSFEKFTLGYLVNLVAIFGLLFYWVCLSLIKSKETDRFSKALRYLTYGVIIFFFISSFNRRVQTQWIIIISIPMAIIAFRHLIENGKSRKWMYRIGIVSALLLLYARAWLMYQPLLPILYEAHGNKAWVANLHQQVGDVPVVFENSYRQSPMYEFYTGNPTFSLNNSFYRKNQYSIDGSEERIRGKKVLYVSKYRKSGDVQFPDQENTIYYGIFMDNFNSYRKLQGIVEKRDGGDTWELKVYNPYSFDISLDSLDYSVAYTDDYKKVREAMTLRTQPVYPEVKLLKSKDTVFYNFQLPLPQKMQNPGYFRVGIAKKGLLPGLNGIPIKLKP</sequence>
<keyword evidence="3 10" id="KW-0328">Glycosyltransferase</keyword>
<dbReference type="InterPro" id="IPR050297">
    <property type="entry name" value="LipidA_mod_glycosyltrf_83"/>
</dbReference>
<dbReference type="InterPro" id="IPR038731">
    <property type="entry name" value="RgtA/B/C-like"/>
</dbReference>
<keyword evidence="7 8" id="KW-0472">Membrane</keyword>
<protein>
    <submittedName>
        <fullName evidence="10">Dolichyl-phosphate-mannose-protein mannosyltransferase</fullName>
    </submittedName>
</protein>
<feature type="transmembrane region" description="Helical" evidence="8">
    <location>
        <begin position="317"/>
        <end position="334"/>
    </location>
</feature>
<dbReference type="RefSeq" id="WP_073177956.1">
    <property type="nucleotide sequence ID" value="NZ_FQWL01000002.1"/>
</dbReference>
<evidence type="ECO:0000313" key="10">
    <source>
        <dbReference type="EMBL" id="SHG50727.1"/>
    </source>
</evidence>
<evidence type="ECO:0000259" key="9">
    <source>
        <dbReference type="Pfam" id="PF13231"/>
    </source>
</evidence>
<dbReference type="PANTHER" id="PTHR33908">
    <property type="entry name" value="MANNOSYLTRANSFERASE YKCB-RELATED"/>
    <property type="match status" value="1"/>
</dbReference>
<evidence type="ECO:0000256" key="8">
    <source>
        <dbReference type="SAM" id="Phobius"/>
    </source>
</evidence>
<evidence type="ECO:0000313" key="11">
    <source>
        <dbReference type="Proteomes" id="UP000184532"/>
    </source>
</evidence>
<dbReference type="GO" id="GO:0009103">
    <property type="term" value="P:lipopolysaccharide biosynthetic process"/>
    <property type="evidence" value="ECO:0007669"/>
    <property type="project" value="UniProtKB-ARBA"/>
</dbReference>
<evidence type="ECO:0000256" key="1">
    <source>
        <dbReference type="ARBA" id="ARBA00004651"/>
    </source>
</evidence>
<dbReference type="GO" id="GO:0005886">
    <property type="term" value="C:plasma membrane"/>
    <property type="evidence" value="ECO:0007669"/>
    <property type="project" value="UniProtKB-SubCell"/>
</dbReference>
<dbReference type="EMBL" id="FQWL01000002">
    <property type="protein sequence ID" value="SHG50727.1"/>
    <property type="molecule type" value="Genomic_DNA"/>
</dbReference>
<keyword evidence="4 10" id="KW-0808">Transferase</keyword>
<feature type="transmembrane region" description="Helical" evidence="8">
    <location>
        <begin position="232"/>
        <end position="252"/>
    </location>
</feature>
<feature type="transmembrane region" description="Helical" evidence="8">
    <location>
        <begin position="185"/>
        <end position="204"/>
    </location>
</feature>
<dbReference type="AlphaFoldDB" id="A0A1M5KDA5"/>
<dbReference type="STRING" id="570519.SAMN04488116_1515"/>
<dbReference type="Proteomes" id="UP000184532">
    <property type="component" value="Unassembled WGS sequence"/>
</dbReference>
<name>A0A1M5KDA5_9FLAO</name>
<reference evidence="11" key="1">
    <citation type="submission" date="2016-11" db="EMBL/GenBank/DDBJ databases">
        <authorList>
            <person name="Varghese N."/>
            <person name="Submissions S."/>
        </authorList>
    </citation>
    <scope>NUCLEOTIDE SEQUENCE [LARGE SCALE GENOMIC DNA]</scope>
    <source>
        <strain evidence="11">DSM 22638</strain>
    </source>
</reference>
<accession>A0A1M5KDA5</accession>